<dbReference type="AlphaFoldDB" id="A0A5B7HPR1"/>
<dbReference type="Proteomes" id="UP000324222">
    <property type="component" value="Unassembled WGS sequence"/>
</dbReference>
<accession>A0A5B7HPR1</accession>
<dbReference type="OrthoDB" id="6339427at2759"/>
<evidence type="ECO:0000256" key="1">
    <source>
        <dbReference type="SAM" id="SignalP"/>
    </source>
</evidence>
<gene>
    <name evidence="2" type="ORF">E2C01_066427</name>
</gene>
<name>A0A5B7HPR1_PORTR</name>
<evidence type="ECO:0000313" key="2">
    <source>
        <dbReference type="EMBL" id="MPC72133.1"/>
    </source>
</evidence>
<organism evidence="2 3">
    <name type="scientific">Portunus trituberculatus</name>
    <name type="common">Swimming crab</name>
    <name type="synonym">Neptunus trituberculatus</name>
    <dbReference type="NCBI Taxonomy" id="210409"/>
    <lineage>
        <taxon>Eukaryota</taxon>
        <taxon>Metazoa</taxon>
        <taxon>Ecdysozoa</taxon>
        <taxon>Arthropoda</taxon>
        <taxon>Crustacea</taxon>
        <taxon>Multicrustacea</taxon>
        <taxon>Malacostraca</taxon>
        <taxon>Eumalacostraca</taxon>
        <taxon>Eucarida</taxon>
        <taxon>Decapoda</taxon>
        <taxon>Pleocyemata</taxon>
        <taxon>Brachyura</taxon>
        <taxon>Eubrachyura</taxon>
        <taxon>Portunoidea</taxon>
        <taxon>Portunidae</taxon>
        <taxon>Portuninae</taxon>
        <taxon>Portunus</taxon>
    </lineage>
</organism>
<feature type="signal peptide" evidence="1">
    <location>
        <begin position="1"/>
        <end position="18"/>
    </location>
</feature>
<keyword evidence="3" id="KW-1185">Reference proteome</keyword>
<comment type="caution">
    <text evidence="2">The sequence shown here is derived from an EMBL/GenBank/DDBJ whole genome shotgun (WGS) entry which is preliminary data.</text>
</comment>
<dbReference type="EMBL" id="VSRR010034204">
    <property type="protein sequence ID" value="MPC72133.1"/>
    <property type="molecule type" value="Genomic_DNA"/>
</dbReference>
<keyword evidence="1" id="KW-0732">Signal</keyword>
<sequence length="110" mass="12142">MAEVVVTFAICLAPLACGFGLAYNLTKNPSEILGPHLGPWKTYVYFLAQYVLQKIGEKSGYINKTPLASTAAATAAPSRPPSHHYNSMLRDFTRLRSISQNTKYFLQTVC</sequence>
<reference evidence="2 3" key="1">
    <citation type="submission" date="2019-05" db="EMBL/GenBank/DDBJ databases">
        <title>Another draft genome of Portunus trituberculatus and its Hox gene families provides insights of decapod evolution.</title>
        <authorList>
            <person name="Jeong J.-H."/>
            <person name="Song I."/>
            <person name="Kim S."/>
            <person name="Choi T."/>
            <person name="Kim D."/>
            <person name="Ryu S."/>
            <person name="Kim W."/>
        </authorList>
    </citation>
    <scope>NUCLEOTIDE SEQUENCE [LARGE SCALE GENOMIC DNA]</scope>
    <source>
        <tissue evidence="2">Muscle</tissue>
    </source>
</reference>
<protein>
    <submittedName>
        <fullName evidence="2">Uncharacterized protein</fullName>
    </submittedName>
</protein>
<feature type="chain" id="PRO_5022851247" evidence="1">
    <location>
        <begin position="19"/>
        <end position="110"/>
    </location>
</feature>
<evidence type="ECO:0000313" key="3">
    <source>
        <dbReference type="Proteomes" id="UP000324222"/>
    </source>
</evidence>
<proteinExistence type="predicted"/>